<evidence type="ECO:0000256" key="3">
    <source>
        <dbReference type="ARBA" id="ARBA00022989"/>
    </source>
</evidence>
<dbReference type="Proteomes" id="UP000488956">
    <property type="component" value="Unassembled WGS sequence"/>
</dbReference>
<evidence type="ECO:0000256" key="5">
    <source>
        <dbReference type="SAM" id="Phobius"/>
    </source>
</evidence>
<organism evidence="7 8">
    <name type="scientific">Phytophthora fragariae</name>
    <dbReference type="NCBI Taxonomy" id="53985"/>
    <lineage>
        <taxon>Eukaryota</taxon>
        <taxon>Sar</taxon>
        <taxon>Stramenopiles</taxon>
        <taxon>Oomycota</taxon>
        <taxon>Peronosporomycetes</taxon>
        <taxon>Peronosporales</taxon>
        <taxon>Peronosporaceae</taxon>
        <taxon>Phytophthora</taxon>
    </lineage>
</organism>
<comment type="subcellular location">
    <subcellularLocation>
        <location evidence="1">Membrane</location>
    </subcellularLocation>
</comment>
<evidence type="ECO:0000313" key="7">
    <source>
        <dbReference type="EMBL" id="KAE9137473.1"/>
    </source>
</evidence>
<keyword evidence="2 5" id="KW-0812">Transmembrane</keyword>
<comment type="caution">
    <text evidence="7">The sequence shown here is derived from an EMBL/GenBank/DDBJ whole genome shotgun (WGS) entry which is preliminary data.</text>
</comment>
<sequence>MSYLFMQVHVSIAFSTLMMPPFYVAERLILGMHKTQPIVRFNPDEDQEIIDQDLELQEKYSYVQSSTPLETSGRRVSALSLVEKSEGRMSHLRVALEFGEDITEEQLREPYQGAKNKLRYITLRIAMIIIMVIIAVAAQDKFLDLEDFTGATAHTVNCMIMPVLIYMRVFWRKMPIHDKAASTAVLVICGLAGLYVMIHAGKNLFSPSDDDTAFPYCDAEYQDEPYYVRNSTSMQ</sequence>
<dbReference type="AlphaFoldDB" id="A0A6G0M1A7"/>
<reference evidence="7 8" key="1">
    <citation type="submission" date="2018-09" db="EMBL/GenBank/DDBJ databases">
        <title>Genomic investigation of the strawberry pathogen Phytophthora fragariae indicates pathogenicity is determined by transcriptional variation in three key races.</title>
        <authorList>
            <person name="Adams T.M."/>
            <person name="Armitage A.D."/>
            <person name="Sobczyk M.K."/>
            <person name="Bates H.J."/>
            <person name="Dunwell J.M."/>
            <person name="Nellist C.F."/>
            <person name="Harrison R.J."/>
        </authorList>
    </citation>
    <scope>NUCLEOTIDE SEQUENCE [LARGE SCALE GENOMIC DNA]</scope>
    <source>
        <strain evidence="7 8">ONT-3</strain>
    </source>
</reference>
<dbReference type="Pfam" id="PF01490">
    <property type="entry name" value="Aa_trans"/>
    <property type="match status" value="1"/>
</dbReference>
<protein>
    <recommendedName>
        <fullName evidence="6">Amino acid transporter transmembrane domain-containing protein</fullName>
    </recommendedName>
</protein>
<feature type="transmembrane region" description="Helical" evidence="5">
    <location>
        <begin position="183"/>
        <end position="201"/>
    </location>
</feature>
<dbReference type="InterPro" id="IPR013057">
    <property type="entry name" value="AA_transpt_TM"/>
</dbReference>
<name>A0A6G0M1A7_9STRA</name>
<evidence type="ECO:0000259" key="6">
    <source>
        <dbReference type="Pfam" id="PF01490"/>
    </source>
</evidence>
<feature type="transmembrane region" description="Helical" evidence="5">
    <location>
        <begin position="121"/>
        <end position="139"/>
    </location>
</feature>
<feature type="transmembrane region" description="Helical" evidence="5">
    <location>
        <begin position="151"/>
        <end position="171"/>
    </location>
</feature>
<proteinExistence type="predicted"/>
<feature type="transmembrane region" description="Helical" evidence="5">
    <location>
        <begin position="6"/>
        <end position="25"/>
    </location>
</feature>
<feature type="domain" description="Amino acid transporter transmembrane" evidence="6">
    <location>
        <begin position="92"/>
        <end position="198"/>
    </location>
</feature>
<gene>
    <name evidence="7" type="ORF">PF010_g1304</name>
</gene>
<evidence type="ECO:0000256" key="2">
    <source>
        <dbReference type="ARBA" id="ARBA00022692"/>
    </source>
</evidence>
<accession>A0A6G0M1A7</accession>
<keyword evidence="3 5" id="KW-1133">Transmembrane helix</keyword>
<evidence type="ECO:0000256" key="4">
    <source>
        <dbReference type="ARBA" id="ARBA00023136"/>
    </source>
</evidence>
<dbReference type="EMBL" id="QXFX01000032">
    <property type="protein sequence ID" value="KAE9137473.1"/>
    <property type="molecule type" value="Genomic_DNA"/>
</dbReference>
<evidence type="ECO:0000313" key="8">
    <source>
        <dbReference type="Proteomes" id="UP000488956"/>
    </source>
</evidence>
<dbReference type="GO" id="GO:0016020">
    <property type="term" value="C:membrane"/>
    <property type="evidence" value="ECO:0007669"/>
    <property type="project" value="UniProtKB-SubCell"/>
</dbReference>
<keyword evidence="4 5" id="KW-0472">Membrane</keyword>
<evidence type="ECO:0000256" key="1">
    <source>
        <dbReference type="ARBA" id="ARBA00004370"/>
    </source>
</evidence>